<gene>
    <name evidence="13" type="ORF">E4P47_06980</name>
</gene>
<dbReference type="SUPFAM" id="SSF88697">
    <property type="entry name" value="PUA domain-like"/>
    <property type="match status" value="1"/>
</dbReference>
<dbReference type="GO" id="GO:0070475">
    <property type="term" value="P:rRNA base methylation"/>
    <property type="evidence" value="ECO:0007669"/>
    <property type="project" value="TreeGrafter"/>
</dbReference>
<evidence type="ECO:0000313" key="13">
    <source>
        <dbReference type="EMBL" id="TFH94553.1"/>
    </source>
</evidence>
<dbReference type="Pfam" id="PF04452">
    <property type="entry name" value="Methyltrans_RNA"/>
    <property type="match status" value="1"/>
</dbReference>
<dbReference type="PANTHER" id="PTHR30027:SF3">
    <property type="entry name" value="16S RRNA (URACIL(1498)-N(3))-METHYLTRANSFERASE"/>
    <property type="match status" value="1"/>
</dbReference>
<comment type="caution">
    <text evidence="13">The sequence shown here is derived from an EMBL/GenBank/DDBJ whole genome shotgun (WGS) entry which is preliminary data.</text>
</comment>
<dbReference type="OrthoDB" id="9815641at2"/>
<dbReference type="EMBL" id="SPNC01000108">
    <property type="protein sequence ID" value="TFH94553.1"/>
    <property type="molecule type" value="Genomic_DNA"/>
</dbReference>
<name>A0A4Y8WN46_9PORP</name>
<keyword evidence="6 10" id="KW-0808">Transferase</keyword>
<feature type="domain" description="Ribosomal RNA small subunit methyltransferase E methyltransferase" evidence="11">
    <location>
        <begin position="84"/>
        <end position="235"/>
    </location>
</feature>
<evidence type="ECO:0000256" key="3">
    <source>
        <dbReference type="ARBA" id="ARBA00022490"/>
    </source>
</evidence>
<dbReference type="EC" id="2.1.1.193" evidence="10"/>
<dbReference type="InterPro" id="IPR029028">
    <property type="entry name" value="Alpha/beta_knot_MTases"/>
</dbReference>
<comment type="function">
    <text evidence="8 10">Specifically methylates the N3 position of the uracil ring of uridine 1498 (m3U1498) in 16S rRNA. Acts on the fully assembled 30S ribosomal subunit.</text>
</comment>
<evidence type="ECO:0000256" key="7">
    <source>
        <dbReference type="ARBA" id="ARBA00022691"/>
    </source>
</evidence>
<dbReference type="Gene3D" id="2.40.240.20">
    <property type="entry name" value="Hypothetical PUA domain-like, domain 1"/>
    <property type="match status" value="1"/>
</dbReference>
<evidence type="ECO:0000256" key="10">
    <source>
        <dbReference type="PIRNR" id="PIRNR015601"/>
    </source>
</evidence>
<evidence type="ECO:0000256" key="5">
    <source>
        <dbReference type="ARBA" id="ARBA00022603"/>
    </source>
</evidence>
<keyword evidence="4 10" id="KW-0698">rRNA processing</keyword>
<reference evidence="13 14" key="1">
    <citation type="submission" date="2019-03" db="EMBL/GenBank/DDBJ databases">
        <title>Porphyromonas levii Isolated from the Uterus of Dairy Cows.</title>
        <authorList>
            <person name="Francis A.M."/>
        </authorList>
    </citation>
    <scope>NUCLEOTIDE SEQUENCE [LARGE SCALE GENOMIC DNA]</scope>
    <source>
        <strain evidence="13 14">AF5678</strain>
    </source>
</reference>
<comment type="similarity">
    <text evidence="2 10">Belongs to the RNA methyltransferase RsmE family.</text>
</comment>
<evidence type="ECO:0000313" key="14">
    <source>
        <dbReference type="Proteomes" id="UP000297225"/>
    </source>
</evidence>
<evidence type="ECO:0000256" key="2">
    <source>
        <dbReference type="ARBA" id="ARBA00005528"/>
    </source>
</evidence>
<proteinExistence type="inferred from homology"/>
<dbReference type="PANTHER" id="PTHR30027">
    <property type="entry name" value="RIBOSOMAL RNA SMALL SUBUNIT METHYLTRANSFERASE E"/>
    <property type="match status" value="1"/>
</dbReference>
<sequence>MKKHKQVTEERPYFFEPDLLLTQRLGEEEANHAFRVLRLKAGDEVYITDGRGHLYSATLVGSSVKEPALEGVQLINELQLSRPRLELTIAPTKNIERIELALEKLTEVGLERLSLVITDRTIRRKVNMERMERVMVSAMKQSEKLSTVELRLYGSMKEYLQSDLYEGRFIGYCGAQMEKRYITELFRKGLDTSFLIGPEGDFTPEEVALAMAKGFQPVALGDERLRTETAGIYAGMVHHILNSK</sequence>
<dbReference type="GO" id="GO:0005737">
    <property type="term" value="C:cytoplasm"/>
    <property type="evidence" value="ECO:0007669"/>
    <property type="project" value="UniProtKB-SubCell"/>
</dbReference>
<comment type="subcellular location">
    <subcellularLocation>
        <location evidence="1 10">Cytoplasm</location>
    </subcellularLocation>
</comment>
<dbReference type="PIRSF" id="PIRSF015601">
    <property type="entry name" value="MTase_slr0722"/>
    <property type="match status" value="1"/>
</dbReference>
<dbReference type="InterPro" id="IPR006700">
    <property type="entry name" value="RsmE"/>
</dbReference>
<dbReference type="CDD" id="cd18084">
    <property type="entry name" value="RsmE-like"/>
    <property type="match status" value="1"/>
</dbReference>
<feature type="domain" description="Ribosomal RNA small subunit methyltransferase E PUA-like" evidence="12">
    <location>
        <begin position="26"/>
        <end position="61"/>
    </location>
</feature>
<evidence type="ECO:0000259" key="11">
    <source>
        <dbReference type="Pfam" id="PF04452"/>
    </source>
</evidence>
<evidence type="ECO:0000259" key="12">
    <source>
        <dbReference type="Pfam" id="PF20260"/>
    </source>
</evidence>
<dbReference type="Proteomes" id="UP000297225">
    <property type="component" value="Unassembled WGS sequence"/>
</dbReference>
<dbReference type="Pfam" id="PF20260">
    <property type="entry name" value="PUA_4"/>
    <property type="match status" value="1"/>
</dbReference>
<dbReference type="STRING" id="1122973.GCA_000379925_00891"/>
<keyword evidence="3 10" id="KW-0963">Cytoplasm</keyword>
<dbReference type="AlphaFoldDB" id="A0A4Y8WN46"/>
<evidence type="ECO:0000256" key="9">
    <source>
        <dbReference type="ARBA" id="ARBA00047944"/>
    </source>
</evidence>
<keyword evidence="7 10" id="KW-0949">S-adenosyl-L-methionine</keyword>
<evidence type="ECO:0000256" key="1">
    <source>
        <dbReference type="ARBA" id="ARBA00004496"/>
    </source>
</evidence>
<evidence type="ECO:0000256" key="8">
    <source>
        <dbReference type="ARBA" id="ARBA00025699"/>
    </source>
</evidence>
<dbReference type="Gene3D" id="3.40.1280.10">
    <property type="match status" value="1"/>
</dbReference>
<comment type="catalytic activity">
    <reaction evidence="9 10">
        <text>uridine(1498) in 16S rRNA + S-adenosyl-L-methionine = N(3)-methyluridine(1498) in 16S rRNA + S-adenosyl-L-homocysteine + H(+)</text>
        <dbReference type="Rhea" id="RHEA:42920"/>
        <dbReference type="Rhea" id="RHEA-COMP:10283"/>
        <dbReference type="Rhea" id="RHEA-COMP:10284"/>
        <dbReference type="ChEBI" id="CHEBI:15378"/>
        <dbReference type="ChEBI" id="CHEBI:57856"/>
        <dbReference type="ChEBI" id="CHEBI:59789"/>
        <dbReference type="ChEBI" id="CHEBI:65315"/>
        <dbReference type="ChEBI" id="CHEBI:74502"/>
        <dbReference type="EC" id="2.1.1.193"/>
    </reaction>
</comment>
<accession>A0A4Y8WN46</accession>
<dbReference type="InterPro" id="IPR046886">
    <property type="entry name" value="RsmE_MTase_dom"/>
</dbReference>
<dbReference type="GO" id="GO:0070042">
    <property type="term" value="F:rRNA (uridine-N3-)-methyltransferase activity"/>
    <property type="evidence" value="ECO:0007669"/>
    <property type="project" value="TreeGrafter"/>
</dbReference>
<dbReference type="RefSeq" id="WP_134849987.1">
    <property type="nucleotide sequence ID" value="NZ_CP197400.1"/>
</dbReference>
<organism evidence="13 14">
    <name type="scientific">Porphyromonas levii</name>
    <dbReference type="NCBI Taxonomy" id="28114"/>
    <lineage>
        <taxon>Bacteria</taxon>
        <taxon>Pseudomonadati</taxon>
        <taxon>Bacteroidota</taxon>
        <taxon>Bacteroidia</taxon>
        <taxon>Bacteroidales</taxon>
        <taxon>Porphyromonadaceae</taxon>
        <taxon>Porphyromonas</taxon>
    </lineage>
</organism>
<keyword evidence="5 10" id="KW-0489">Methyltransferase</keyword>
<dbReference type="InterPro" id="IPR015947">
    <property type="entry name" value="PUA-like_sf"/>
</dbReference>
<evidence type="ECO:0000256" key="4">
    <source>
        <dbReference type="ARBA" id="ARBA00022552"/>
    </source>
</evidence>
<evidence type="ECO:0000256" key="6">
    <source>
        <dbReference type="ARBA" id="ARBA00022679"/>
    </source>
</evidence>
<dbReference type="SUPFAM" id="SSF75217">
    <property type="entry name" value="alpha/beta knot"/>
    <property type="match status" value="1"/>
</dbReference>
<protein>
    <recommendedName>
        <fullName evidence="10">Ribosomal RNA small subunit methyltransferase E</fullName>
        <ecNumber evidence="10">2.1.1.193</ecNumber>
    </recommendedName>
</protein>
<dbReference type="InterPro" id="IPR046887">
    <property type="entry name" value="RsmE_PUA-like"/>
</dbReference>
<dbReference type="InterPro" id="IPR029026">
    <property type="entry name" value="tRNA_m1G_MTases_N"/>
</dbReference>
<keyword evidence="14" id="KW-1185">Reference proteome</keyword>
<dbReference type="NCBIfam" id="TIGR00046">
    <property type="entry name" value="RsmE family RNA methyltransferase"/>
    <property type="match status" value="1"/>
</dbReference>